<reference evidence="2 3" key="1">
    <citation type="submission" date="2017-06" db="EMBL/GenBank/DDBJ databases">
        <title>Genome sequencing of cyanobaciteial culture collection at National Institute for Environmental Studies (NIES).</title>
        <authorList>
            <person name="Hirose Y."/>
            <person name="Shimura Y."/>
            <person name="Fujisawa T."/>
            <person name="Nakamura Y."/>
            <person name="Kawachi M."/>
        </authorList>
    </citation>
    <scope>NUCLEOTIDE SEQUENCE [LARGE SCALE GENOMIC DNA]</scope>
    <source>
        <strain evidence="2 3">NIES-267</strain>
        <plasmid evidence="3">Plasmid2 dna</plasmid>
    </source>
</reference>
<protein>
    <recommendedName>
        <fullName evidence="1">Tc1-like transposase DDE domain-containing protein</fullName>
    </recommendedName>
</protein>
<dbReference type="SUPFAM" id="SSF53098">
    <property type="entry name" value="Ribonuclease H-like"/>
    <property type="match status" value="1"/>
</dbReference>
<dbReference type="PANTHER" id="PTHR46564">
    <property type="entry name" value="TRANSPOSASE"/>
    <property type="match status" value="1"/>
</dbReference>
<accession>A0A1Z4M312</accession>
<keyword evidence="3" id="KW-1185">Reference proteome</keyword>
<name>A0A1Z4M312_9CYAN</name>
<dbReference type="InterPro" id="IPR038717">
    <property type="entry name" value="Tc1-like_DDE_dom"/>
</dbReference>
<evidence type="ECO:0000259" key="1">
    <source>
        <dbReference type="Pfam" id="PF13358"/>
    </source>
</evidence>
<geneLocation type="plasmid" evidence="3">
    <name>Plasmid2 dna</name>
</geneLocation>
<feature type="domain" description="Tc1-like transposase DDE" evidence="1">
    <location>
        <begin position="2"/>
        <end position="102"/>
    </location>
</feature>
<evidence type="ECO:0000313" key="3">
    <source>
        <dbReference type="Proteomes" id="UP000218418"/>
    </source>
</evidence>
<evidence type="ECO:0000313" key="2">
    <source>
        <dbReference type="EMBL" id="BAY87869.1"/>
    </source>
</evidence>
<organism evidence="2 3">
    <name type="scientific">Calothrix parasitica NIES-267</name>
    <dbReference type="NCBI Taxonomy" id="1973488"/>
    <lineage>
        <taxon>Bacteria</taxon>
        <taxon>Bacillati</taxon>
        <taxon>Cyanobacteriota</taxon>
        <taxon>Cyanophyceae</taxon>
        <taxon>Nostocales</taxon>
        <taxon>Calotrichaceae</taxon>
        <taxon>Calothrix</taxon>
    </lineage>
</organism>
<dbReference type="InterPro" id="IPR036397">
    <property type="entry name" value="RNaseH_sf"/>
</dbReference>
<dbReference type="InterPro" id="IPR012337">
    <property type="entry name" value="RNaseH-like_sf"/>
</dbReference>
<keyword evidence="2" id="KW-0614">Plasmid</keyword>
<dbReference type="PANTHER" id="PTHR46564:SF1">
    <property type="entry name" value="TRANSPOSASE"/>
    <property type="match status" value="1"/>
</dbReference>
<dbReference type="EMBL" id="AP018229">
    <property type="protein sequence ID" value="BAY87869.1"/>
    <property type="molecule type" value="Genomic_DNA"/>
</dbReference>
<dbReference type="Gene3D" id="3.30.420.10">
    <property type="entry name" value="Ribonuclease H-like superfamily/Ribonuclease H"/>
    <property type="match status" value="1"/>
</dbReference>
<dbReference type="Pfam" id="PF13358">
    <property type="entry name" value="DDE_3"/>
    <property type="match status" value="1"/>
</dbReference>
<dbReference type="AlphaFoldDB" id="A0A1Z4M312"/>
<dbReference type="Proteomes" id="UP000218418">
    <property type="component" value="Plasmid plasmid2"/>
</dbReference>
<proteinExistence type="predicted"/>
<dbReference type="GO" id="GO:0003676">
    <property type="term" value="F:nucleic acid binding"/>
    <property type="evidence" value="ECO:0007669"/>
    <property type="project" value="InterPro"/>
</dbReference>
<sequence length="121" mass="13597">MGRVTRTTLIAGLNLGKLIAPLRFVGYTTTSVVIKWIRRVLAPVAKIGMVVILDNAAFHNNQTVIKAFTDIGLKVLFLPPYSPDLNPIENYWAILKKKLQSLNTLPKNFNKNLDYVIRSMS</sequence>
<gene>
    <name evidence="2" type="ORF">NIES267_73930</name>
</gene>